<sequence length="124" mass="14257">MFRLYSQHFQPTHLILLNFNPRIFLLYSDYPNTITWSFCPGGFPAFDFPLSVDDPTIAYTPHVTRIPFTKTSEVDDGYCKNKNLLQNDGRATMCSTNERKCVHKPVVSSRTLCYYNCAAQRSSC</sequence>
<gene>
    <name evidence="1" type="ORF">An12g08050</name>
</gene>
<dbReference type="VEuPathDB" id="FungiDB:An12g08050"/>
<dbReference type="GeneID" id="84592659"/>
<dbReference type="KEGG" id="ang:An12g08050"/>
<organism evidence="1">
    <name type="scientific">Aspergillus niger</name>
    <dbReference type="NCBI Taxonomy" id="5061"/>
    <lineage>
        <taxon>Eukaryota</taxon>
        <taxon>Fungi</taxon>
        <taxon>Dikarya</taxon>
        <taxon>Ascomycota</taxon>
        <taxon>Pezizomycotina</taxon>
        <taxon>Eurotiomycetes</taxon>
        <taxon>Eurotiomycetidae</taxon>
        <taxon>Eurotiales</taxon>
        <taxon>Aspergillaceae</taxon>
        <taxon>Aspergillus</taxon>
        <taxon>Aspergillus subgen. Circumdati</taxon>
    </lineage>
</organism>
<proteinExistence type="predicted"/>
<accession>A0AAJ8BQA5</accession>
<evidence type="ECO:0000313" key="1">
    <source>
        <dbReference type="RefSeq" id="XP_059601902.1"/>
    </source>
</evidence>
<name>A0AAJ8BQA5_ASPNG</name>
<dbReference type="RefSeq" id="XP_059601902.1">
    <property type="nucleotide sequence ID" value="XM_059743562.1"/>
</dbReference>
<reference evidence="1" key="2">
    <citation type="submission" date="2025-08" db="UniProtKB">
        <authorList>
            <consortium name="RefSeq"/>
        </authorList>
    </citation>
    <scope>IDENTIFICATION</scope>
</reference>
<reference evidence="1" key="1">
    <citation type="submission" date="2025-02" db="EMBL/GenBank/DDBJ databases">
        <authorList>
            <consortium name="NCBI Genome Project"/>
        </authorList>
    </citation>
    <scope>NUCLEOTIDE SEQUENCE</scope>
</reference>
<protein>
    <submittedName>
        <fullName evidence="1">Uncharacterized protein</fullName>
    </submittedName>
</protein>
<dbReference type="AlphaFoldDB" id="A0AAJ8BQA5"/>